<name>A0A6I1GFF5_9BIFI</name>
<dbReference type="Proteomes" id="UP000441772">
    <property type="component" value="Unassembled WGS sequence"/>
</dbReference>
<reference evidence="2 3" key="1">
    <citation type="submission" date="2019-09" db="EMBL/GenBank/DDBJ databases">
        <title>Characterization of the phylogenetic diversity of two novel species belonging to the genus Bifidobacterium: Bifidobacterium cebidarum sp. nov. and Bifidobacterium leontopitheci sp. nov.</title>
        <authorList>
            <person name="Lugli G.A."/>
            <person name="Duranti S."/>
            <person name="Milani C."/>
            <person name="Turroni F."/>
            <person name="Ventura M."/>
        </authorList>
    </citation>
    <scope>NUCLEOTIDE SEQUENCE [LARGE SCALE GENOMIC DNA]</scope>
    <source>
        <strain evidence="2 3">LMG 31471</strain>
    </source>
</reference>
<keyword evidence="1" id="KW-0812">Transmembrane</keyword>
<protein>
    <submittedName>
        <fullName evidence="2">Uncharacterized protein</fullName>
    </submittedName>
</protein>
<comment type="caution">
    <text evidence="2">The sequence shown here is derived from an EMBL/GenBank/DDBJ whole genome shotgun (WGS) entry which is preliminary data.</text>
</comment>
<sequence length="585" mass="65869">MGDYIDLRPILRQMQDIQMQLSNEIDTVDVRVKEVDGNVKIINSKVEQLAEDFDNFVNMQTKANRLGQAETRLVKIRQELEKKYGHYDLVRRTTTGILQANDLGLVKKSTITNASEELMISTPGYWLAPCLVALAAWINDQRDLAYKALAEGIRRDDEKTSLFLALVCRRAGRKHASLQWVQRYLAAQDEENLNRNAVVILDAYASGLLGTDTEGTVSKQIDTWMGHLTAKPGFVEQQTKQWSDAINLKRTPITGDEGYRYLSRYSHTWPALKEVMEGARLHATILDYFNGIFAQKSSTDEVKAQLDEILTSLVTDFDDEELPLRRKERFEQFVVDYQGDEAKAKSSMTVEKTALEEHKDFTQLLTDSAMKPQVSHANPSTQKFAIALSRDWIRDAYNDIIAKNRAAVPHNIEINVDTFNYSTVDGSNEQETLQRFNALIDHEMNDALIALAMTPFEKFMLPGAIGLGVIALIGFVVGGGGLLLGVLCAIAGIFCGVKYYSANKREKEGQSRIRSDYETKRSEGTQIIRAMLAEVVDYRREFAKQDAQSAQVLAFIDSITPEQYVRKMPNSTRKVRVTTVPAAKA</sequence>
<keyword evidence="3" id="KW-1185">Reference proteome</keyword>
<organism evidence="2 3">
    <name type="scientific">Bifidobacterium leontopitheci</name>
    <dbReference type="NCBI Taxonomy" id="2650774"/>
    <lineage>
        <taxon>Bacteria</taxon>
        <taxon>Bacillati</taxon>
        <taxon>Actinomycetota</taxon>
        <taxon>Actinomycetes</taxon>
        <taxon>Bifidobacteriales</taxon>
        <taxon>Bifidobacteriaceae</taxon>
        <taxon>Bifidobacterium</taxon>
    </lineage>
</organism>
<dbReference type="AlphaFoldDB" id="A0A6I1GFF5"/>
<accession>A0A6I1GFF5</accession>
<evidence type="ECO:0000313" key="2">
    <source>
        <dbReference type="EMBL" id="KAB7790275.1"/>
    </source>
</evidence>
<evidence type="ECO:0000313" key="3">
    <source>
        <dbReference type="Proteomes" id="UP000441772"/>
    </source>
</evidence>
<dbReference type="RefSeq" id="WP_152234520.1">
    <property type="nucleotide sequence ID" value="NZ_JBHSKZ010000024.1"/>
</dbReference>
<proteinExistence type="predicted"/>
<feature type="transmembrane region" description="Helical" evidence="1">
    <location>
        <begin position="464"/>
        <end position="497"/>
    </location>
</feature>
<keyword evidence="1" id="KW-0472">Membrane</keyword>
<keyword evidence="1" id="KW-1133">Transmembrane helix</keyword>
<gene>
    <name evidence="2" type="ORF">F7D09_1171</name>
</gene>
<dbReference type="EMBL" id="WBVT01000016">
    <property type="protein sequence ID" value="KAB7790275.1"/>
    <property type="molecule type" value="Genomic_DNA"/>
</dbReference>
<evidence type="ECO:0000256" key="1">
    <source>
        <dbReference type="SAM" id="Phobius"/>
    </source>
</evidence>